<dbReference type="InterPro" id="IPR016024">
    <property type="entry name" value="ARM-type_fold"/>
</dbReference>
<dbReference type="PANTHER" id="PTHR19959">
    <property type="entry name" value="KINESIN LIGHT CHAIN"/>
    <property type="match status" value="1"/>
</dbReference>
<dbReference type="Gene3D" id="3.40.50.2000">
    <property type="entry name" value="Glycogen Phosphorylase B"/>
    <property type="match status" value="2"/>
</dbReference>
<dbReference type="PANTHER" id="PTHR19959:SF119">
    <property type="entry name" value="FUNGAL LIPASE-LIKE DOMAIN-CONTAINING PROTEIN"/>
    <property type="match status" value="1"/>
</dbReference>
<protein>
    <submittedName>
        <fullName evidence="1">Tetratricopeptide repeat protein</fullName>
    </submittedName>
</protein>
<organism evidence="1 2">
    <name type="scientific">Parasulfuritortus cantonensis</name>
    <dbReference type="NCBI Taxonomy" id="2528202"/>
    <lineage>
        <taxon>Bacteria</taxon>
        <taxon>Pseudomonadati</taxon>
        <taxon>Pseudomonadota</taxon>
        <taxon>Betaproteobacteria</taxon>
        <taxon>Nitrosomonadales</taxon>
        <taxon>Thiobacillaceae</taxon>
        <taxon>Parasulfuritortus</taxon>
    </lineage>
</organism>
<evidence type="ECO:0000313" key="2">
    <source>
        <dbReference type="Proteomes" id="UP000295443"/>
    </source>
</evidence>
<dbReference type="Gene3D" id="1.25.40.10">
    <property type="entry name" value="Tetratricopeptide repeat domain"/>
    <property type="match status" value="7"/>
</dbReference>
<keyword evidence="2" id="KW-1185">Reference proteome</keyword>
<sequence length="1789" mass="191940">MPSKAAIISLATAWGPRHGGVNAFNIELVKSLGILPCRNYDLFCVVLNASDEEREDASNCGVELISLGIDGKAFPDDTASGLIERLADHTPGEGWIWLGHDTVSGGLSLQLRDGFPGSKTVLIHHMAFGAYQDYKKGSSLEAIDKRELQRAMFAQADLCLAVGPMLCGQLEDLLGPHSRPVEMIVPGLPEPPDISDTPPDNFTAFVAGRLGNEDDRIKQGGLAVRAYGATLAKAFGKEKFKNSRLRRSPTLRMRGVPGEAQAPVRTLLGQASGRVVNCDLAPFGEDRAAYFRDLAGSSVALMPSWHEGFGLVAWEAIACAVPVVIGEQSGVYRLLRDRQVSLDQSVRSVAVQGHLPESDEEPNHSDADVQAVRDALFDIGDHILDRKQDAVSLATILRHDHDYTWPRCARDLLSALNGHLDLVLCDADTRAEPVPPRPEPPEPPADLPAFLHPPRPRPWRPELGQAPSALLVARDQIVPFDPERDAVVEAWLDWAAAPATPRIALRLVTGPGGMGKTRSAIECLRRARARGWQPLWLGGDLPEDWQAQWRAWLGRPHASDTPVLLAIDYAEGRQEAILRLLDTTLALAADIDRLPPLRLILLARATAWWPELPHYGSPEVAALLTGPANAGMEAIPPWNTATEARERTYLAALRAYAAARGLPGPERPYQPDFTAPMYARPLHLHMAALVTLAGERPEHATALLNSQLGREWRYWSQSRLAPEAGYDDWADTLAWLALVQGATVAQTHAATSGLGLAAPDLVAGLARAYPAEAEAIGPLQPDPLAEALILERLAGRRGQALVENALAEDPALASRTLEVIGRVAARAEAGWPPESEPLWHRHLGQGLDPAWPRHAQQLVAAAHSGSPALGRLVLSSWRRLSPEMQAGIAPRLRLPDYSTPLLNLSVEVERVRLEATDKPEKRAGILNNLANRLSNLGDADSRAEALTCAREAAAVYRDLAQAQPAAYRPDLAMSLNNLANNLSEQGDADSRAEALTCAREAAAVYRDLAQAQPAAYRPDLAMSLNTLAARLSEQGDADSRAEALTCAREAVAIRRELAQAQPAAYRPDLAMSLNNLANNLSEQGDADSRAEALTCAREAAAVYRELAQAQPAAYRPDLAMSLNNLAAHLSEQGDADSRAEALACAREAVAIRRELAQAQPAAYRPDLAMSLNNLANNLSEQGDADSRAEALACAREAAAVYRELAQAQPAAYRPDLAMSLNNLAAHLSEQGDADSRAEALACAREAVAIRRELAQAQPAAYRPNLAMSLNNLANNLSEQGDADSRAEALTCAREAVAIRRELAQAQPAAYRPDLAASLNNLANNLSEQGDADSRAEALTCAREAAAVYRELAQAQPAAYRPDLAMSLNNLANNLSEQGDADSRAEALTCAREAAAVYRELAQAQPAAYRPDLAMSLNNLANNLSEQGDADSRAEALTCAREAAAVYRELAQAQPAAYRPDLAMSLNNLAAHLSEQGDADSRAEALACAREAVAIRRELAQAQPAAYRPDLAMSLNNLANNLSEQGDADSRAEALACAREAAAVYRELAQAQPAAYRPDLAMSLNNLAAHLSEQGDADSRAEALACAREAVAIRRELAQAQPAAYRPNLAMSLNNLAAHLSEQGDADSRAEALTCAREAAAVYRELAQAQPAAYRPNLAASLNNLAAHLSEQGDADSRAEALACAREAVAIRRELAQAQPAAYRPSLAASLNNLAAHLSEQGDADSRAEALTCAREAVAIYAWCHGQMPAAFERNLGIAIGTLGRAARALGRDPEKELRELFGQEGDDEG</sequence>
<gene>
    <name evidence="1" type="ORF">EZJ19_09985</name>
</gene>
<dbReference type="Proteomes" id="UP000295443">
    <property type="component" value="Unassembled WGS sequence"/>
</dbReference>
<accession>A0A4R1BA85</accession>
<dbReference type="EMBL" id="SJZB01000036">
    <property type="protein sequence ID" value="TCJ13853.1"/>
    <property type="molecule type" value="Genomic_DNA"/>
</dbReference>
<dbReference type="Pfam" id="PF20706">
    <property type="entry name" value="GT4-conflict"/>
    <property type="match status" value="1"/>
</dbReference>
<evidence type="ECO:0000313" key="1">
    <source>
        <dbReference type="EMBL" id="TCJ13853.1"/>
    </source>
</evidence>
<name>A0A4R1BA85_9PROT</name>
<dbReference type="SUPFAM" id="SSF48452">
    <property type="entry name" value="TPR-like"/>
    <property type="match status" value="1"/>
</dbReference>
<dbReference type="RefSeq" id="WP_131447141.1">
    <property type="nucleotide sequence ID" value="NZ_SJZB01000036.1"/>
</dbReference>
<dbReference type="InterPro" id="IPR011990">
    <property type="entry name" value="TPR-like_helical_dom_sf"/>
</dbReference>
<comment type="caution">
    <text evidence="1">The sequence shown here is derived from an EMBL/GenBank/DDBJ whole genome shotgun (WGS) entry which is preliminary data.</text>
</comment>
<dbReference type="SUPFAM" id="SSF48371">
    <property type="entry name" value="ARM repeat"/>
    <property type="match status" value="1"/>
</dbReference>
<reference evidence="1 2" key="1">
    <citation type="submission" date="2019-03" db="EMBL/GenBank/DDBJ databases">
        <title>Genome sequence of Thiobacillaceae bacterium LSR1, a sulfur-oxidizing bacterium isolated from freshwater sediment.</title>
        <authorList>
            <person name="Li S."/>
        </authorList>
    </citation>
    <scope>NUCLEOTIDE SEQUENCE [LARGE SCALE GENOMIC DNA]</scope>
    <source>
        <strain evidence="1 2">LSR1</strain>
    </source>
</reference>
<dbReference type="Pfam" id="PF13374">
    <property type="entry name" value="TPR_10"/>
    <property type="match status" value="1"/>
</dbReference>
<dbReference type="OrthoDB" id="8550139at2"/>
<proteinExistence type="predicted"/>
<dbReference type="SUPFAM" id="SSF53756">
    <property type="entry name" value="UDP-Glycosyltransferase/glycogen phosphorylase"/>
    <property type="match status" value="1"/>
</dbReference>